<proteinExistence type="predicted"/>
<organism evidence="1 2">
    <name type="scientific">Mycena belliarum</name>
    <dbReference type="NCBI Taxonomy" id="1033014"/>
    <lineage>
        <taxon>Eukaryota</taxon>
        <taxon>Fungi</taxon>
        <taxon>Dikarya</taxon>
        <taxon>Basidiomycota</taxon>
        <taxon>Agaricomycotina</taxon>
        <taxon>Agaricomycetes</taxon>
        <taxon>Agaricomycetidae</taxon>
        <taxon>Agaricales</taxon>
        <taxon>Marasmiineae</taxon>
        <taxon>Mycenaceae</taxon>
        <taxon>Mycena</taxon>
    </lineage>
</organism>
<dbReference type="Proteomes" id="UP001222325">
    <property type="component" value="Unassembled WGS sequence"/>
</dbReference>
<dbReference type="EMBL" id="JARJCN010000040">
    <property type="protein sequence ID" value="KAJ7083651.1"/>
    <property type="molecule type" value="Genomic_DNA"/>
</dbReference>
<evidence type="ECO:0000313" key="1">
    <source>
        <dbReference type="EMBL" id="KAJ7083651.1"/>
    </source>
</evidence>
<comment type="caution">
    <text evidence="1">The sequence shown here is derived from an EMBL/GenBank/DDBJ whole genome shotgun (WGS) entry which is preliminary data.</text>
</comment>
<keyword evidence="2" id="KW-1185">Reference proteome</keyword>
<protein>
    <submittedName>
        <fullName evidence="1">Uncharacterized protein</fullName>
    </submittedName>
</protein>
<evidence type="ECO:0000313" key="2">
    <source>
        <dbReference type="Proteomes" id="UP001222325"/>
    </source>
</evidence>
<accession>A0AAD6U3Q5</accession>
<reference evidence="1" key="1">
    <citation type="submission" date="2023-03" db="EMBL/GenBank/DDBJ databases">
        <title>Massive genome expansion in bonnet fungi (Mycena s.s.) driven by repeated elements and novel gene families across ecological guilds.</title>
        <authorList>
            <consortium name="Lawrence Berkeley National Laboratory"/>
            <person name="Harder C.B."/>
            <person name="Miyauchi S."/>
            <person name="Viragh M."/>
            <person name="Kuo A."/>
            <person name="Thoen E."/>
            <person name="Andreopoulos B."/>
            <person name="Lu D."/>
            <person name="Skrede I."/>
            <person name="Drula E."/>
            <person name="Henrissat B."/>
            <person name="Morin E."/>
            <person name="Kohler A."/>
            <person name="Barry K."/>
            <person name="LaButti K."/>
            <person name="Morin E."/>
            <person name="Salamov A."/>
            <person name="Lipzen A."/>
            <person name="Mereny Z."/>
            <person name="Hegedus B."/>
            <person name="Baldrian P."/>
            <person name="Stursova M."/>
            <person name="Weitz H."/>
            <person name="Taylor A."/>
            <person name="Grigoriev I.V."/>
            <person name="Nagy L.G."/>
            <person name="Martin F."/>
            <person name="Kauserud H."/>
        </authorList>
    </citation>
    <scope>NUCLEOTIDE SEQUENCE</scope>
    <source>
        <strain evidence="1">CBHHK173m</strain>
    </source>
</reference>
<name>A0AAD6U3Q5_9AGAR</name>
<sequence>MSFSGLLCASIYVLLGLIGSIGTLLPKPRGTLTASIGDHSGSAPRLTLSCHCYLGLVLCIGSQKPCLFLPCHSHHLFPEPWAANQMCSSHLQVISQEYNRTNESRRIVTPPTWK</sequence>
<dbReference type="AlphaFoldDB" id="A0AAD6U3Q5"/>
<gene>
    <name evidence="1" type="ORF">B0H15DRAFT_417417</name>
</gene>